<gene>
    <name evidence="2" type="ORF">GIY30_02105</name>
</gene>
<evidence type="ECO:0000259" key="1">
    <source>
        <dbReference type="PROSITE" id="PS51184"/>
    </source>
</evidence>
<name>A0A6L7GJT3_9ACTN</name>
<feature type="domain" description="JmjC" evidence="1">
    <location>
        <begin position="147"/>
        <end position="292"/>
    </location>
</feature>
<dbReference type="InterPro" id="IPR003347">
    <property type="entry name" value="JmjC_dom"/>
</dbReference>
<dbReference type="Proteomes" id="UP000475545">
    <property type="component" value="Unassembled WGS sequence"/>
</dbReference>
<dbReference type="SUPFAM" id="SSF51197">
    <property type="entry name" value="Clavaminate synthase-like"/>
    <property type="match status" value="1"/>
</dbReference>
<dbReference type="SMART" id="SM00558">
    <property type="entry name" value="JmjC"/>
    <property type="match status" value="1"/>
</dbReference>
<dbReference type="AlphaFoldDB" id="A0A6L7GJT3"/>
<keyword evidence="3" id="KW-1185">Reference proteome</keyword>
<evidence type="ECO:0000313" key="2">
    <source>
        <dbReference type="EMBL" id="MXP20164.1"/>
    </source>
</evidence>
<dbReference type="Gene3D" id="2.60.120.650">
    <property type="entry name" value="Cupin"/>
    <property type="match status" value="1"/>
</dbReference>
<accession>A0A6L7GJT3</accession>
<dbReference type="PANTHER" id="PTHR12461:SF105">
    <property type="entry name" value="HYPOXIA-INDUCIBLE FACTOR 1-ALPHA INHIBITOR"/>
    <property type="match status" value="1"/>
</dbReference>
<reference evidence="2 3" key="1">
    <citation type="submission" date="2019-11" db="EMBL/GenBank/DDBJ databases">
        <title>Gordonia sp. nov., a novel actinobacterium isolated from mangrove soil in Hainan.</title>
        <authorList>
            <person name="Huang X."/>
            <person name="Xie Y."/>
            <person name="Chu X."/>
            <person name="Xiao K."/>
        </authorList>
    </citation>
    <scope>NUCLEOTIDE SEQUENCE [LARGE SCALE GENOMIC DNA]</scope>
    <source>
        <strain evidence="2 3">HNM0687</strain>
    </source>
</reference>
<dbReference type="PROSITE" id="PS51184">
    <property type="entry name" value="JMJC"/>
    <property type="match status" value="1"/>
</dbReference>
<organism evidence="2 3">
    <name type="scientific">Gordonia mangrovi</name>
    <dbReference type="NCBI Taxonomy" id="2665643"/>
    <lineage>
        <taxon>Bacteria</taxon>
        <taxon>Bacillati</taxon>
        <taxon>Actinomycetota</taxon>
        <taxon>Actinomycetes</taxon>
        <taxon>Mycobacteriales</taxon>
        <taxon>Gordoniaceae</taxon>
        <taxon>Gordonia</taxon>
    </lineage>
</organism>
<dbReference type="Pfam" id="PF13621">
    <property type="entry name" value="Cupin_8"/>
    <property type="match status" value="1"/>
</dbReference>
<sequence length="306" mass="34299">MTSTSRYTSMSTTAHTTASDLPAAVAVPRHHAADLRVRAWHSEPRVIVDAGARWPALRRWTPDYLTRVAGDRDVRVREATGPPTNLFQRPCDSGWIAFADYLNWVLDIDTEVAGRYLGDHTDLAHAIRLIGDLELTTSYYLNGQLAAVSPQLADDVRIPDWLATPIRSVNLWCGVIGTSCGLHCDLVPNCNAQVVGHKHFSLYPPDQTRLLYRIGGRTHCRFDPSAPDFAAFPRARRATRWECTLAPGEALYIPPGWYHQVTVVSGWSVNVNVFWERSWPHGLLAPALWPHLLRLATAQARQRLSR</sequence>
<proteinExistence type="predicted"/>
<protein>
    <recommendedName>
        <fullName evidence="1">JmjC domain-containing protein</fullName>
    </recommendedName>
</protein>
<comment type="caution">
    <text evidence="2">The sequence shown here is derived from an EMBL/GenBank/DDBJ whole genome shotgun (WGS) entry which is preliminary data.</text>
</comment>
<dbReference type="InterPro" id="IPR041667">
    <property type="entry name" value="Cupin_8"/>
</dbReference>
<dbReference type="PANTHER" id="PTHR12461">
    <property type="entry name" value="HYPOXIA-INDUCIBLE FACTOR 1 ALPHA INHIBITOR-RELATED"/>
    <property type="match status" value="1"/>
</dbReference>
<dbReference type="EMBL" id="WMBR01000001">
    <property type="protein sequence ID" value="MXP20164.1"/>
    <property type="molecule type" value="Genomic_DNA"/>
</dbReference>
<evidence type="ECO:0000313" key="3">
    <source>
        <dbReference type="Proteomes" id="UP000475545"/>
    </source>
</evidence>